<dbReference type="EMBL" id="JAPWTJ010002499">
    <property type="protein sequence ID" value="KAJ8965922.1"/>
    <property type="molecule type" value="Genomic_DNA"/>
</dbReference>
<sequence length="186" mass="21027">MVSPYGSGIPSSVKLLTSLLIIQPYVIESLIRCSPCDKLQCKEAVCSNKENQFLEPKAYCGCCDVCITIAADTPIMYSTRQLRRVQSRFRTNLIAKNNVMKMNIVEVCCLDLLNLTNVNKAWCVPYKEKSMFLTCKKPTSLDFILIDNKRQPRLPWTSHILIHPSSNKSDSACIKCTCTLSPQIRE</sequence>
<accession>A0ABQ9IU84</accession>
<name>A0ABQ9IU84_9CUCU</name>
<gene>
    <name evidence="1" type="ORF">NQ317_019024</name>
</gene>
<evidence type="ECO:0000313" key="2">
    <source>
        <dbReference type="Proteomes" id="UP001162164"/>
    </source>
</evidence>
<reference evidence="1" key="1">
    <citation type="journal article" date="2023" name="Insect Mol. Biol.">
        <title>Genome sequencing provides insights into the evolution of gene families encoding plant cell wall-degrading enzymes in longhorned beetles.</title>
        <authorList>
            <person name="Shin N.R."/>
            <person name="Okamura Y."/>
            <person name="Kirsch R."/>
            <person name="Pauchet Y."/>
        </authorList>
    </citation>
    <scope>NUCLEOTIDE SEQUENCE</scope>
    <source>
        <strain evidence="1">MMC_N1</strain>
    </source>
</reference>
<evidence type="ECO:0000313" key="1">
    <source>
        <dbReference type="EMBL" id="KAJ8965922.1"/>
    </source>
</evidence>
<organism evidence="1 2">
    <name type="scientific">Molorchus minor</name>
    <dbReference type="NCBI Taxonomy" id="1323400"/>
    <lineage>
        <taxon>Eukaryota</taxon>
        <taxon>Metazoa</taxon>
        <taxon>Ecdysozoa</taxon>
        <taxon>Arthropoda</taxon>
        <taxon>Hexapoda</taxon>
        <taxon>Insecta</taxon>
        <taxon>Pterygota</taxon>
        <taxon>Neoptera</taxon>
        <taxon>Endopterygota</taxon>
        <taxon>Coleoptera</taxon>
        <taxon>Polyphaga</taxon>
        <taxon>Cucujiformia</taxon>
        <taxon>Chrysomeloidea</taxon>
        <taxon>Cerambycidae</taxon>
        <taxon>Lamiinae</taxon>
        <taxon>Monochamini</taxon>
        <taxon>Molorchus</taxon>
    </lineage>
</organism>
<keyword evidence="2" id="KW-1185">Reference proteome</keyword>
<comment type="caution">
    <text evidence="1">The sequence shown here is derived from an EMBL/GenBank/DDBJ whole genome shotgun (WGS) entry which is preliminary data.</text>
</comment>
<proteinExistence type="predicted"/>
<protein>
    <submittedName>
        <fullName evidence="1">Uncharacterized protein</fullName>
    </submittedName>
</protein>
<dbReference type="Proteomes" id="UP001162164">
    <property type="component" value="Unassembled WGS sequence"/>
</dbReference>